<dbReference type="InterPro" id="IPR053657">
    <property type="entry name" value="Ced-DNA_import"/>
</dbReference>
<dbReference type="EMBL" id="AP025226">
    <property type="protein sequence ID" value="BDB97049.1"/>
    <property type="molecule type" value="Genomic_DNA"/>
</dbReference>
<sequence length="599" mass="69317">MDIKIDTFRLLIVIILGISTLLIILYKSIFIIPIMISILLFIQYHDKLTTILKGKGQNSSYVIENGVFYNKYIANSVLIVDDIQLNYRDYDDAYLRSQILSFHKILDIAKNVNIIMKREHIDKNNYIESLLQRIQSLRVIVESDPSNEKAKRKLQLMQNIVSKIESGETPFKYEMYIIIPSKDKENALATANTIKQGLESLGIKSRLASSYEIRKLIDSFFEVGINSNKIIFPTQIPYLTPISIEKKPKYDLIENGILLGKELDTNNLIFWNINKSINNHVLVIGPTGSGKTEFLIWLSILLNLFYNSTIILFDVKGDIKSRFLKYRIPFNLINPLLCKLGLLEETEIPKTIRLLQIERIIFNSFRLNKLQSSVFYTYLNRLLDNTIFKNTVKWKELEKYINEINDIQLRYYLNKLVNILSSLDDIELPVISSKIDENEINIVDLTIIKDEEIKRLIIYSILYEIYNKLSLDRIYDKTKLFIVLDEAWTILKSESEDYPIVADLIKRGRGHGISIIMATQNLEDLGGLANVYLENIGLAVFMNNGDKKFWQEIRRFVTIDESLISGNLIFLNKGEALVRFLGDPRPLLVRLINLSGNSF</sequence>
<name>A0AAQ4CML8_9CREN</name>
<dbReference type="KEGG" id="scas:SACC_00660"/>
<dbReference type="InterPro" id="IPR002789">
    <property type="entry name" value="HerA_central"/>
</dbReference>
<evidence type="ECO:0000313" key="3">
    <source>
        <dbReference type="EMBL" id="BDB97049.1"/>
    </source>
</evidence>
<dbReference type="RefSeq" id="WP_282099500.1">
    <property type="nucleotide sequence ID" value="NZ_AP025226.1"/>
</dbReference>
<dbReference type="Pfam" id="PF01935">
    <property type="entry name" value="DUF87"/>
    <property type="match status" value="1"/>
</dbReference>
<gene>
    <name evidence="3" type="ORF">SACC_00660</name>
</gene>
<accession>A0AAQ4CML8</accession>
<protein>
    <recommendedName>
        <fullName evidence="2">Helicase HerA central domain-containing protein</fullName>
    </recommendedName>
</protein>
<proteinExistence type="predicted"/>
<dbReference type="NCBIfam" id="NF041017">
    <property type="entry name" value="DNA_import_CedB"/>
    <property type="match status" value="1"/>
</dbReference>
<evidence type="ECO:0000259" key="2">
    <source>
        <dbReference type="Pfam" id="PF01935"/>
    </source>
</evidence>
<dbReference type="InterPro" id="IPR027417">
    <property type="entry name" value="P-loop_NTPase"/>
</dbReference>
<dbReference type="GeneID" id="68864778"/>
<dbReference type="PANTHER" id="PTHR30121">
    <property type="entry name" value="UNCHARACTERIZED PROTEIN YJGR-RELATED"/>
    <property type="match status" value="1"/>
</dbReference>
<dbReference type="InterPro" id="IPR051162">
    <property type="entry name" value="T4SS_component"/>
</dbReference>
<keyword evidence="1" id="KW-0472">Membrane</keyword>
<organism evidence="3 4">
    <name type="scientific">Saccharolobus caldissimus</name>
    <dbReference type="NCBI Taxonomy" id="1702097"/>
    <lineage>
        <taxon>Archaea</taxon>
        <taxon>Thermoproteota</taxon>
        <taxon>Thermoprotei</taxon>
        <taxon>Sulfolobales</taxon>
        <taxon>Sulfolobaceae</taxon>
        <taxon>Saccharolobus</taxon>
    </lineage>
</organism>
<dbReference type="CDD" id="cd01127">
    <property type="entry name" value="TrwB_TraG_TraD_VirD4"/>
    <property type="match status" value="1"/>
</dbReference>
<dbReference type="PANTHER" id="PTHR30121:SF6">
    <property type="entry name" value="SLR6007 PROTEIN"/>
    <property type="match status" value="1"/>
</dbReference>
<dbReference type="AlphaFoldDB" id="A0AAQ4CML8"/>
<feature type="transmembrane region" description="Helical" evidence="1">
    <location>
        <begin position="12"/>
        <end position="42"/>
    </location>
</feature>
<keyword evidence="1" id="KW-1133">Transmembrane helix</keyword>
<dbReference type="SUPFAM" id="SSF52540">
    <property type="entry name" value="P-loop containing nucleoside triphosphate hydrolases"/>
    <property type="match status" value="1"/>
</dbReference>
<dbReference type="Proteomes" id="UP001319921">
    <property type="component" value="Chromosome"/>
</dbReference>
<evidence type="ECO:0000313" key="4">
    <source>
        <dbReference type="Proteomes" id="UP001319921"/>
    </source>
</evidence>
<reference evidence="3 4" key="1">
    <citation type="journal article" date="2022" name="Microbiol. Resour. Announc.">
        <title>Complete Genome Sequence of the Hyperthermophilic and Acidophilic Archaeon Saccharolobus caldissimus Strain HS-3T.</title>
        <authorList>
            <person name="Sakai H.D."/>
            <person name="Kurosawa N."/>
        </authorList>
    </citation>
    <scope>NUCLEOTIDE SEQUENCE [LARGE SCALE GENOMIC DNA]</scope>
    <source>
        <strain evidence="3 4">JCM32116</strain>
    </source>
</reference>
<feature type="domain" description="Helicase HerA central" evidence="2">
    <location>
        <begin position="271"/>
        <end position="465"/>
    </location>
</feature>
<dbReference type="Gene3D" id="3.40.50.300">
    <property type="entry name" value="P-loop containing nucleotide triphosphate hydrolases"/>
    <property type="match status" value="1"/>
</dbReference>
<keyword evidence="1" id="KW-0812">Transmembrane</keyword>
<evidence type="ECO:0000256" key="1">
    <source>
        <dbReference type="SAM" id="Phobius"/>
    </source>
</evidence>
<keyword evidence="4" id="KW-1185">Reference proteome</keyword>